<reference evidence="1 2" key="1">
    <citation type="journal article" date="2014" name="Genome Announc.">
        <title>Draft Genome Sequences of Marinobacter similis A3d10T and Marinobacter salarius R9SW1T.</title>
        <authorList>
            <person name="Ivanova E.P."/>
            <person name="Ng H.J."/>
            <person name="Webb H.K."/>
            <person name="Feng G."/>
            <person name="Oshima K."/>
            <person name="Hattori M."/>
            <person name="Ohkuma M."/>
            <person name="Sergeev A.F."/>
            <person name="Mikhailov V.V."/>
            <person name="Crawford R.J."/>
            <person name="Sawabe T."/>
        </authorList>
    </citation>
    <scope>NUCLEOTIDE SEQUENCE [LARGE SCALE GENOMIC DNA]</scope>
    <source>
        <strain evidence="2">A3d10 and R9SW1</strain>
    </source>
</reference>
<organism evidence="1 2">
    <name type="scientific">Marinobacter salarius</name>
    <dbReference type="NCBI Taxonomy" id="1420917"/>
    <lineage>
        <taxon>Bacteria</taxon>
        <taxon>Pseudomonadati</taxon>
        <taxon>Pseudomonadota</taxon>
        <taxon>Gammaproteobacteria</taxon>
        <taxon>Pseudomonadales</taxon>
        <taxon>Marinobacteraceae</taxon>
        <taxon>Marinobacter</taxon>
    </lineage>
</organism>
<name>W5YUU1_9GAMM</name>
<dbReference type="AlphaFoldDB" id="W5YUU1"/>
<accession>W5YUU1</accession>
<dbReference type="KEGG" id="msr:AU15_19580"/>
<evidence type="ECO:0000313" key="1">
    <source>
        <dbReference type="EMBL" id="AHI32634.1"/>
    </source>
</evidence>
<dbReference type="Proteomes" id="UP000035081">
    <property type="component" value="Chromosome"/>
</dbReference>
<dbReference type="HOGENOM" id="CLU_192137_0_0_6"/>
<proteinExistence type="predicted"/>
<gene>
    <name evidence="1" type="ORF">AU15_19580</name>
</gene>
<protein>
    <submittedName>
        <fullName evidence="1">Uncharacterized protein</fullName>
    </submittedName>
</protein>
<dbReference type="EMBL" id="CP007152">
    <property type="protein sequence ID" value="AHI32634.1"/>
    <property type="molecule type" value="Genomic_DNA"/>
</dbReference>
<evidence type="ECO:0000313" key="2">
    <source>
        <dbReference type="Proteomes" id="UP000035081"/>
    </source>
</evidence>
<sequence length="78" mass="8796">MMWQFTLLSAKAPYEPDILTPVAHHTLTVLDADQNLVFEMPAPKSGWSQWMLESVTAHLILPELDAFLGEEWVGSTEI</sequence>